<name>X0QCL5_RHOWR</name>
<gene>
    <name evidence="1" type="ORF">RW1_077_00070</name>
</gene>
<reference evidence="1 2" key="1">
    <citation type="submission" date="2014-02" db="EMBL/GenBank/DDBJ databases">
        <title>Whole genome shotgun sequence of Rhodococcus wratislaviensis NBRC 100605.</title>
        <authorList>
            <person name="Hosoyama A."/>
            <person name="Tsuchikane K."/>
            <person name="Yoshida I."/>
            <person name="Ohji S."/>
            <person name="Ichikawa N."/>
            <person name="Yamazoe A."/>
            <person name="Fujita N."/>
        </authorList>
    </citation>
    <scope>NUCLEOTIDE SEQUENCE [LARGE SCALE GENOMIC DNA]</scope>
    <source>
        <strain evidence="1 2">NBRC 100605</strain>
    </source>
</reference>
<evidence type="ECO:0000313" key="2">
    <source>
        <dbReference type="Proteomes" id="UP000019491"/>
    </source>
</evidence>
<dbReference type="AlphaFoldDB" id="X0QCL5"/>
<organism evidence="1 2">
    <name type="scientific">Rhodococcus wratislaviensis NBRC 100605</name>
    <dbReference type="NCBI Taxonomy" id="1219028"/>
    <lineage>
        <taxon>Bacteria</taxon>
        <taxon>Bacillati</taxon>
        <taxon>Actinomycetota</taxon>
        <taxon>Actinomycetes</taxon>
        <taxon>Mycobacteriales</taxon>
        <taxon>Nocardiaceae</taxon>
        <taxon>Rhodococcus</taxon>
    </lineage>
</organism>
<dbReference type="Proteomes" id="UP000019491">
    <property type="component" value="Unassembled WGS sequence"/>
</dbReference>
<proteinExistence type="predicted"/>
<comment type="caution">
    <text evidence="1">The sequence shown here is derived from an EMBL/GenBank/DDBJ whole genome shotgun (WGS) entry which is preliminary data.</text>
</comment>
<protein>
    <recommendedName>
        <fullName evidence="3">CSD domain-containing protein</fullName>
    </recommendedName>
</protein>
<keyword evidence="2" id="KW-1185">Reference proteome</keyword>
<evidence type="ECO:0008006" key="3">
    <source>
        <dbReference type="Google" id="ProtNLM"/>
    </source>
</evidence>
<evidence type="ECO:0000313" key="1">
    <source>
        <dbReference type="EMBL" id="GAF49342.1"/>
    </source>
</evidence>
<dbReference type="EMBL" id="BAWF01000077">
    <property type="protein sequence ID" value="GAF49342.1"/>
    <property type="molecule type" value="Genomic_DNA"/>
</dbReference>
<accession>X0QCL5</accession>
<sequence>MSPTIGIVRSWNLEEGWGVIDSPETPGGCWVHATTPSTKTRMGLDLGRRVYFEWERLPGKGVQDGFDFVATDAWYVGEEPYRRPQGPSSAAFSTSLTITFDDGPDHKDHRIPLFGSRGEQVLTATWIARQGLHLVSSDLPDAWVNALGRVGHDLNVRQYGGVVERIDWVAEYQPDSGYVFLLSDVTVLGRGPSGLGMSGSAAQVDDEVESVVVCIADLVQDQVARAHVAWPWGDTGGFMTPRLVDAVAVWSGKGHHRVIGSL</sequence>